<protein>
    <submittedName>
        <fullName evidence="1">Uncharacterized protein</fullName>
    </submittedName>
</protein>
<dbReference type="EMBL" id="JACHIV010000001">
    <property type="protein sequence ID" value="MBB5071730.1"/>
    <property type="molecule type" value="Genomic_DNA"/>
</dbReference>
<evidence type="ECO:0000313" key="2">
    <source>
        <dbReference type="Proteomes" id="UP000580474"/>
    </source>
</evidence>
<dbReference type="Proteomes" id="UP000580474">
    <property type="component" value="Unassembled WGS sequence"/>
</dbReference>
<dbReference type="RefSeq" id="WP_184482281.1">
    <property type="nucleotide sequence ID" value="NZ_JACHIV010000001.1"/>
</dbReference>
<sequence length="146" mass="15388">MTAPAAPHPILLPAATDPYLVPDGRAIAPSSRTELANSSAAPADRTSGALAGVLGAPVIDVLLGRRPLSQIKSRVSPCVHGLLKSGSVRRLLHEPQQRLLSMHACAISPDLVEGCAVIASRIRTRALVLRWERSDGGWSCTFLSVV</sequence>
<gene>
    <name evidence="1" type="ORF">BJ969_004818</name>
</gene>
<evidence type="ECO:0000313" key="1">
    <source>
        <dbReference type="EMBL" id="MBB5071730.1"/>
    </source>
</evidence>
<dbReference type="AlphaFoldDB" id="A0A840NIN9"/>
<keyword evidence="2" id="KW-1185">Reference proteome</keyword>
<dbReference type="Pfam" id="PF20060">
    <property type="entry name" value="DUF6459"/>
    <property type="match status" value="1"/>
</dbReference>
<name>A0A840NIN9_9PSEU</name>
<reference evidence="1 2" key="1">
    <citation type="submission" date="2020-08" db="EMBL/GenBank/DDBJ databases">
        <title>Sequencing the genomes of 1000 actinobacteria strains.</title>
        <authorList>
            <person name="Klenk H.-P."/>
        </authorList>
    </citation>
    <scope>NUCLEOTIDE SEQUENCE [LARGE SCALE GENOMIC DNA]</scope>
    <source>
        <strain evidence="1 2">DSM 45582</strain>
    </source>
</reference>
<organism evidence="1 2">
    <name type="scientific">Saccharopolyspora gloriosae</name>
    <dbReference type="NCBI Taxonomy" id="455344"/>
    <lineage>
        <taxon>Bacteria</taxon>
        <taxon>Bacillati</taxon>
        <taxon>Actinomycetota</taxon>
        <taxon>Actinomycetes</taxon>
        <taxon>Pseudonocardiales</taxon>
        <taxon>Pseudonocardiaceae</taxon>
        <taxon>Saccharopolyspora</taxon>
    </lineage>
</organism>
<proteinExistence type="predicted"/>
<accession>A0A840NIN9</accession>
<comment type="caution">
    <text evidence="1">The sequence shown here is derived from an EMBL/GenBank/DDBJ whole genome shotgun (WGS) entry which is preliminary data.</text>
</comment>
<dbReference type="InterPro" id="IPR045596">
    <property type="entry name" value="DUF6459"/>
</dbReference>